<dbReference type="InterPro" id="IPR011008">
    <property type="entry name" value="Dimeric_a/b-barrel"/>
</dbReference>
<comment type="caution">
    <text evidence="3">The sequence shown here is derived from an EMBL/GenBank/DDBJ whole genome shotgun (WGS) entry which is preliminary data.</text>
</comment>
<feature type="domain" description="YCII-related" evidence="2">
    <location>
        <begin position="16"/>
        <end position="86"/>
    </location>
</feature>
<evidence type="ECO:0000256" key="1">
    <source>
        <dbReference type="ARBA" id="ARBA00007689"/>
    </source>
</evidence>
<dbReference type="Gene3D" id="3.30.70.1060">
    <property type="entry name" value="Dimeric alpha+beta barrel"/>
    <property type="match status" value="1"/>
</dbReference>
<dbReference type="EMBL" id="JACRUO010000001">
    <property type="protein sequence ID" value="MBD3688709.1"/>
    <property type="molecule type" value="Genomic_DNA"/>
</dbReference>
<evidence type="ECO:0000313" key="4">
    <source>
        <dbReference type="Proteomes" id="UP000627538"/>
    </source>
</evidence>
<organism evidence="3 4">
    <name type="scientific">Nanchangia anserum</name>
    <dbReference type="NCBI Taxonomy" id="2692125"/>
    <lineage>
        <taxon>Bacteria</taxon>
        <taxon>Bacillati</taxon>
        <taxon>Actinomycetota</taxon>
        <taxon>Actinomycetes</taxon>
        <taxon>Actinomycetales</taxon>
        <taxon>Actinomycetaceae</taxon>
        <taxon>Nanchangia</taxon>
    </lineage>
</organism>
<dbReference type="RefSeq" id="WP_191070819.1">
    <property type="nucleotide sequence ID" value="NZ_CP060506.1"/>
</dbReference>
<reference evidence="3 4" key="1">
    <citation type="submission" date="2020-08" db="EMBL/GenBank/DDBJ databases">
        <title>Winkia gen. nov., sp. nov., isolated from faeces of the Anser albifrons in China.</title>
        <authorList>
            <person name="Liu Q."/>
        </authorList>
    </citation>
    <scope>NUCLEOTIDE SEQUENCE [LARGE SCALE GENOMIC DNA]</scope>
    <source>
        <strain evidence="3 4">C62</strain>
    </source>
</reference>
<dbReference type="AlphaFoldDB" id="A0A8I0G7Q7"/>
<dbReference type="InterPro" id="IPR005545">
    <property type="entry name" value="YCII"/>
</dbReference>
<proteinExistence type="inferred from homology"/>
<evidence type="ECO:0000313" key="3">
    <source>
        <dbReference type="EMBL" id="MBD3688709.1"/>
    </source>
</evidence>
<keyword evidence="4" id="KW-1185">Reference proteome</keyword>
<evidence type="ECO:0000259" key="2">
    <source>
        <dbReference type="Pfam" id="PF03795"/>
    </source>
</evidence>
<dbReference type="Pfam" id="PF03795">
    <property type="entry name" value="YCII"/>
    <property type="match status" value="1"/>
</dbReference>
<sequence length="97" mass="10600">MSIFAVDYLYDATRTAEMDELRPAHRRYLRAAGERGVVVLAGPSPLGPDTPAAIIFVRAENAEQALRELDGDPFFTAGLITERRARDYTVVVGGFAS</sequence>
<protein>
    <recommendedName>
        <fullName evidence="2">YCII-related domain-containing protein</fullName>
    </recommendedName>
</protein>
<comment type="similarity">
    <text evidence="1">Belongs to the YciI family.</text>
</comment>
<gene>
    <name evidence="3" type="ORF">H8R10_00410</name>
</gene>
<accession>A0A8I0G7Q7</accession>
<name>A0A8I0G7Q7_9ACTO</name>
<dbReference type="Proteomes" id="UP000627538">
    <property type="component" value="Unassembled WGS sequence"/>
</dbReference>
<dbReference type="SUPFAM" id="SSF54909">
    <property type="entry name" value="Dimeric alpha+beta barrel"/>
    <property type="match status" value="1"/>
</dbReference>